<dbReference type="Pfam" id="PF00150">
    <property type="entry name" value="Cellulase"/>
    <property type="match status" value="1"/>
</dbReference>
<dbReference type="Gene3D" id="3.20.20.80">
    <property type="entry name" value="Glycosidases"/>
    <property type="match status" value="1"/>
</dbReference>
<evidence type="ECO:0000256" key="1">
    <source>
        <dbReference type="ARBA" id="ARBA00022801"/>
    </source>
</evidence>
<dbReference type="GO" id="GO:0004553">
    <property type="term" value="F:hydrolase activity, hydrolyzing O-glycosyl compounds"/>
    <property type="evidence" value="ECO:0007669"/>
    <property type="project" value="InterPro"/>
</dbReference>
<evidence type="ECO:0000256" key="2">
    <source>
        <dbReference type="ARBA" id="ARBA00023295"/>
    </source>
</evidence>
<keyword evidence="2 3" id="KW-0326">Glycosidase</keyword>
<evidence type="ECO:0000313" key="7">
    <source>
        <dbReference type="Proteomes" id="UP000005143"/>
    </source>
</evidence>
<sequence>MLTAAAISVALFAGTAGHASAAMVKGIEDDRLMLSDDPADRAAFWDAVEEAGAKTVRVVPRWPIGAETVPEDTMLRLRRAATEGQVAGAKLLVGIYHGLARGKPTSFRVDAATQLAYVRYAQSLAKGLSDLPIAGYLTWNEPNYATTWPQAQARDWVALSNRTYRAIRRSDPGVPILAGEASPNVRNTNSKSTNPGAFFRKALCLNAAYKPQNRSASCRGTKLLADGFTLHTYDFTGSPLRANKNPDAWVHGNLGQAISQLRKLAKAKRITVKASRNVHITEFAYRSKQPNRTDPKLAASYTRLAWNSAKKAGIKSFVWYLLRDPSNPEDNFASGLFSSTGTPYPVWNVFKGLK</sequence>
<dbReference type="InterPro" id="IPR001547">
    <property type="entry name" value="Glyco_hydro_5"/>
</dbReference>
<comment type="caution">
    <text evidence="6">The sequence shown here is derived from an EMBL/GenBank/DDBJ whole genome shotgun (WGS) entry which is preliminary data.</text>
</comment>
<feature type="signal peptide" evidence="4">
    <location>
        <begin position="1"/>
        <end position="21"/>
    </location>
</feature>
<dbReference type="InterPro" id="IPR017853">
    <property type="entry name" value="GH"/>
</dbReference>
<dbReference type="GO" id="GO:0000272">
    <property type="term" value="P:polysaccharide catabolic process"/>
    <property type="evidence" value="ECO:0007669"/>
    <property type="project" value="InterPro"/>
</dbReference>
<keyword evidence="7" id="KW-1185">Reference proteome</keyword>
<name>H0E7S0_9ACTN</name>
<dbReference type="Proteomes" id="UP000005143">
    <property type="component" value="Unassembled WGS sequence"/>
</dbReference>
<gene>
    <name evidence="6" type="ORF">PAI11_28740</name>
</gene>
<dbReference type="SUPFAM" id="SSF51445">
    <property type="entry name" value="(Trans)glycosidases"/>
    <property type="match status" value="1"/>
</dbReference>
<organism evidence="6 7">
    <name type="scientific">Patulibacter medicamentivorans</name>
    <dbReference type="NCBI Taxonomy" id="1097667"/>
    <lineage>
        <taxon>Bacteria</taxon>
        <taxon>Bacillati</taxon>
        <taxon>Actinomycetota</taxon>
        <taxon>Thermoleophilia</taxon>
        <taxon>Solirubrobacterales</taxon>
        <taxon>Patulibacteraceae</taxon>
        <taxon>Patulibacter</taxon>
    </lineage>
</organism>
<dbReference type="AlphaFoldDB" id="H0E7S0"/>
<feature type="domain" description="Glycoside hydrolase family 5" evidence="5">
    <location>
        <begin position="40"/>
        <end position="320"/>
    </location>
</feature>
<keyword evidence="4" id="KW-0732">Signal</keyword>
<accession>H0E7S0</accession>
<evidence type="ECO:0000256" key="4">
    <source>
        <dbReference type="SAM" id="SignalP"/>
    </source>
</evidence>
<feature type="chain" id="PRO_5003531963" description="Glycoside hydrolase family 5 domain-containing protein" evidence="4">
    <location>
        <begin position="22"/>
        <end position="354"/>
    </location>
</feature>
<keyword evidence="1 3" id="KW-0378">Hydrolase</keyword>
<protein>
    <recommendedName>
        <fullName evidence="5">Glycoside hydrolase family 5 domain-containing protein</fullName>
    </recommendedName>
</protein>
<evidence type="ECO:0000259" key="5">
    <source>
        <dbReference type="Pfam" id="PF00150"/>
    </source>
</evidence>
<evidence type="ECO:0000256" key="3">
    <source>
        <dbReference type="RuleBase" id="RU361153"/>
    </source>
</evidence>
<comment type="similarity">
    <text evidence="3">Belongs to the glycosyl hydrolase 5 (cellulase A) family.</text>
</comment>
<reference evidence="6 7" key="1">
    <citation type="journal article" date="2013" name="Biodegradation">
        <title>Quantitative proteomic analysis of ibuprofen-degrading Patulibacter sp. strain I11.</title>
        <authorList>
            <person name="Almeida B."/>
            <person name="Kjeldal H."/>
            <person name="Lolas I."/>
            <person name="Knudsen A.D."/>
            <person name="Carvalho G."/>
            <person name="Nielsen K.L."/>
            <person name="Barreto Crespo M.T."/>
            <person name="Stensballe A."/>
            <person name="Nielsen J.L."/>
        </authorList>
    </citation>
    <scope>NUCLEOTIDE SEQUENCE [LARGE SCALE GENOMIC DNA]</scope>
    <source>
        <strain evidence="6 7">I11</strain>
    </source>
</reference>
<proteinExistence type="inferred from homology"/>
<dbReference type="PATRIC" id="fig|1097667.3.peg.2850"/>
<evidence type="ECO:0000313" key="6">
    <source>
        <dbReference type="EMBL" id="EHN10281.1"/>
    </source>
</evidence>
<dbReference type="EMBL" id="AGUD01000228">
    <property type="protein sequence ID" value="EHN10281.1"/>
    <property type="molecule type" value="Genomic_DNA"/>
</dbReference>